<reference evidence="1 2" key="1">
    <citation type="journal article" date="2020" name="Cell">
        <title>Large-Scale Comparative Analyses of Tick Genomes Elucidate Their Genetic Diversity and Vector Capacities.</title>
        <authorList>
            <consortium name="Tick Genome and Microbiome Consortium (TIGMIC)"/>
            <person name="Jia N."/>
            <person name="Wang J."/>
            <person name="Shi W."/>
            <person name="Du L."/>
            <person name="Sun Y."/>
            <person name="Zhan W."/>
            <person name="Jiang J.F."/>
            <person name="Wang Q."/>
            <person name="Zhang B."/>
            <person name="Ji P."/>
            <person name="Bell-Sakyi L."/>
            <person name="Cui X.M."/>
            <person name="Yuan T.T."/>
            <person name="Jiang B.G."/>
            <person name="Yang W.F."/>
            <person name="Lam T.T."/>
            <person name="Chang Q.C."/>
            <person name="Ding S.J."/>
            <person name="Wang X.J."/>
            <person name="Zhu J.G."/>
            <person name="Ruan X.D."/>
            <person name="Zhao L."/>
            <person name="Wei J.T."/>
            <person name="Ye R.Z."/>
            <person name="Que T.C."/>
            <person name="Du C.H."/>
            <person name="Zhou Y.H."/>
            <person name="Cheng J.X."/>
            <person name="Dai P.F."/>
            <person name="Guo W.B."/>
            <person name="Han X.H."/>
            <person name="Huang E.J."/>
            <person name="Li L.F."/>
            <person name="Wei W."/>
            <person name="Gao Y.C."/>
            <person name="Liu J.Z."/>
            <person name="Shao H.Z."/>
            <person name="Wang X."/>
            <person name="Wang C.C."/>
            <person name="Yang T.C."/>
            <person name="Huo Q.B."/>
            <person name="Li W."/>
            <person name="Chen H.Y."/>
            <person name="Chen S.E."/>
            <person name="Zhou L.G."/>
            <person name="Ni X.B."/>
            <person name="Tian J.H."/>
            <person name="Sheng Y."/>
            <person name="Liu T."/>
            <person name="Pan Y.S."/>
            <person name="Xia L.Y."/>
            <person name="Li J."/>
            <person name="Zhao F."/>
            <person name="Cao W.C."/>
        </authorList>
    </citation>
    <scope>NUCLEOTIDE SEQUENCE [LARGE SCALE GENOMIC DNA]</scope>
    <source>
        <strain evidence="1">Iper-2018</strain>
    </source>
</reference>
<gene>
    <name evidence="1" type="ORF">HPB47_018675</name>
</gene>
<name>A0AC60QKA8_IXOPE</name>
<dbReference type="Proteomes" id="UP000805193">
    <property type="component" value="Unassembled WGS sequence"/>
</dbReference>
<accession>A0AC60QKA8</accession>
<evidence type="ECO:0000313" key="2">
    <source>
        <dbReference type="Proteomes" id="UP000805193"/>
    </source>
</evidence>
<evidence type="ECO:0000313" key="1">
    <source>
        <dbReference type="EMBL" id="KAG0435123.1"/>
    </source>
</evidence>
<keyword evidence="2" id="KW-1185">Reference proteome</keyword>
<protein>
    <submittedName>
        <fullName evidence="1">Uncharacterized protein</fullName>
    </submittedName>
</protein>
<comment type="caution">
    <text evidence="1">The sequence shown here is derived from an EMBL/GenBank/DDBJ whole genome shotgun (WGS) entry which is preliminary data.</text>
</comment>
<organism evidence="1 2">
    <name type="scientific">Ixodes persulcatus</name>
    <name type="common">Taiga tick</name>
    <dbReference type="NCBI Taxonomy" id="34615"/>
    <lineage>
        <taxon>Eukaryota</taxon>
        <taxon>Metazoa</taxon>
        <taxon>Ecdysozoa</taxon>
        <taxon>Arthropoda</taxon>
        <taxon>Chelicerata</taxon>
        <taxon>Arachnida</taxon>
        <taxon>Acari</taxon>
        <taxon>Parasitiformes</taxon>
        <taxon>Ixodida</taxon>
        <taxon>Ixodoidea</taxon>
        <taxon>Ixodidae</taxon>
        <taxon>Ixodinae</taxon>
        <taxon>Ixodes</taxon>
    </lineage>
</organism>
<sequence length="179" mass="20411">MLCDSSKTGQVYHGTIHPATTASLDSLKPQQHSPSCHRHKPQHPRLLQYSQLWCSKQLPCNNHENCCKFHKHYSPACTASCGAVSPYYAAAATTAASFRSVCLVQPGLLQYSELWCSKSLSWKSHNCCKFRKHTPRLQHSLVQPRHLHFSSQMLHTNNWHGCLQHLLYQWLGSLLLRPQ</sequence>
<proteinExistence type="predicted"/>
<dbReference type="EMBL" id="JABSTQ010007890">
    <property type="protein sequence ID" value="KAG0435123.1"/>
    <property type="molecule type" value="Genomic_DNA"/>
</dbReference>